<name>A0AAI9K0M7_9FIRM</name>
<comment type="caution">
    <text evidence="2">The sequence shown here is derived from an EMBL/GenBank/DDBJ whole genome shotgun (WGS) entry which is preliminary data.</text>
</comment>
<accession>A0AAI9K0M7</accession>
<keyword evidence="1" id="KW-0472">Membrane</keyword>
<organism evidence="2 3">
    <name type="scientific">Coprococcus eutactus</name>
    <dbReference type="NCBI Taxonomy" id="33043"/>
    <lineage>
        <taxon>Bacteria</taxon>
        <taxon>Bacillati</taxon>
        <taxon>Bacillota</taxon>
        <taxon>Clostridia</taxon>
        <taxon>Lachnospirales</taxon>
        <taxon>Lachnospiraceae</taxon>
        <taxon>Coprococcus</taxon>
    </lineage>
</organism>
<proteinExistence type="predicted"/>
<dbReference type="RefSeq" id="WP_055144314.1">
    <property type="nucleotide sequence ID" value="NZ_BLYL01000001.1"/>
</dbReference>
<keyword evidence="1" id="KW-1133">Transmembrane helix</keyword>
<keyword evidence="1" id="KW-0812">Transmembrane</keyword>
<sequence length="278" mass="32635">MNREKNKTVVTVLTINVVVIIVIGLIVVGYFYKKRYDISELYMRITPEKIERDIKDFEVSGSLMGNYKDVDGFGEGHITDYEITTSENQIKVNCEFSYESSLGKLYVDNIRFNYKVKGLFNTTYYLVWANAEYTSSKFEYNKSPYLTPRQLLNYINRQQGTDYANVETVMLVSAGEQIDMYNPDYDFYYCVDELDALEYYVQFWHNDLTTDYIYVTVDWNENSEDWDVVASQTSTKKIHSDFLMLGMTKYMRADGYLDDSQMDTVCDVNNQILRNLNE</sequence>
<dbReference type="AlphaFoldDB" id="A0AAI9K0M7"/>
<dbReference type="EMBL" id="BLYL01000001">
    <property type="protein sequence ID" value="GFO93264.1"/>
    <property type="molecule type" value="Genomic_DNA"/>
</dbReference>
<evidence type="ECO:0000313" key="3">
    <source>
        <dbReference type="Proteomes" id="UP000660047"/>
    </source>
</evidence>
<dbReference type="Proteomes" id="UP000660047">
    <property type="component" value="Unassembled WGS sequence"/>
</dbReference>
<gene>
    <name evidence="2" type="ORF">COEU31_03100</name>
</gene>
<feature type="transmembrane region" description="Helical" evidence="1">
    <location>
        <begin position="12"/>
        <end position="32"/>
    </location>
</feature>
<protein>
    <submittedName>
        <fullName evidence="2">Uncharacterized protein</fullName>
    </submittedName>
</protein>
<evidence type="ECO:0000256" key="1">
    <source>
        <dbReference type="SAM" id="Phobius"/>
    </source>
</evidence>
<evidence type="ECO:0000313" key="2">
    <source>
        <dbReference type="EMBL" id="GFO93264.1"/>
    </source>
</evidence>
<reference evidence="2" key="1">
    <citation type="submission" date="2020-06" db="EMBL/GenBank/DDBJ databases">
        <title>Characterization of fructooligosaccharide metabolism and fructooligosaccharide-degrading enzymes in human commensal butyrate producers.</title>
        <authorList>
            <person name="Tanno H."/>
            <person name="Fujii T."/>
            <person name="Hirano K."/>
            <person name="Maeno S."/>
            <person name="Tonozuka T."/>
            <person name="Sakamoto M."/>
            <person name="Ohkuma M."/>
            <person name="Tochio T."/>
            <person name="Endo A."/>
        </authorList>
    </citation>
    <scope>NUCLEOTIDE SEQUENCE</scope>
    <source>
        <strain evidence="2">JCM 31265</strain>
    </source>
</reference>